<proteinExistence type="predicted"/>
<evidence type="ECO:0000256" key="1">
    <source>
        <dbReference type="SAM" id="MobiDB-lite"/>
    </source>
</evidence>
<sequence>MPLLNMALISAIILMGHPSNTVERELQCLIFKEMKPTIVGRTNKSMREVEREEVGEDSRGEDGVAVGSKEAIGEAYVGAVVREILGAGVEEMTMGA</sequence>
<feature type="region of interest" description="Disordered" evidence="1">
    <location>
        <begin position="42"/>
        <end position="65"/>
    </location>
</feature>
<evidence type="ECO:0000313" key="4">
    <source>
        <dbReference type="Proteomes" id="UP000828251"/>
    </source>
</evidence>
<evidence type="ECO:0000313" key="3">
    <source>
        <dbReference type="EMBL" id="KAH1081426.1"/>
    </source>
</evidence>
<keyword evidence="2" id="KW-0732">Signal</keyword>
<evidence type="ECO:0000256" key="2">
    <source>
        <dbReference type="SAM" id="SignalP"/>
    </source>
</evidence>
<protein>
    <submittedName>
        <fullName evidence="3">Uncharacterized protein</fullName>
    </submittedName>
</protein>
<feature type="chain" id="PRO_5039019333" evidence="2">
    <location>
        <begin position="19"/>
        <end position="96"/>
    </location>
</feature>
<dbReference type="AlphaFoldDB" id="A0A9D3ZZY5"/>
<feature type="signal peptide" evidence="2">
    <location>
        <begin position="1"/>
        <end position="18"/>
    </location>
</feature>
<accession>A0A9D3ZZY5</accession>
<feature type="compositionally biased region" description="Basic and acidic residues" evidence="1">
    <location>
        <begin position="45"/>
        <end position="62"/>
    </location>
</feature>
<name>A0A9D3ZZY5_9ROSI</name>
<gene>
    <name evidence="3" type="ORF">J1N35_021187</name>
</gene>
<keyword evidence="4" id="KW-1185">Reference proteome</keyword>
<reference evidence="3 4" key="1">
    <citation type="journal article" date="2021" name="Plant Biotechnol. J.">
        <title>Multi-omics assisted identification of the key and species-specific regulatory components of drought-tolerant mechanisms in Gossypium stocksii.</title>
        <authorList>
            <person name="Yu D."/>
            <person name="Ke L."/>
            <person name="Zhang D."/>
            <person name="Wu Y."/>
            <person name="Sun Y."/>
            <person name="Mei J."/>
            <person name="Sun J."/>
            <person name="Sun Y."/>
        </authorList>
    </citation>
    <scope>NUCLEOTIDE SEQUENCE [LARGE SCALE GENOMIC DNA]</scope>
    <source>
        <strain evidence="4">cv. E1</strain>
        <tissue evidence="3">Leaf</tissue>
    </source>
</reference>
<dbReference type="Proteomes" id="UP000828251">
    <property type="component" value="Unassembled WGS sequence"/>
</dbReference>
<organism evidence="3 4">
    <name type="scientific">Gossypium stocksii</name>
    <dbReference type="NCBI Taxonomy" id="47602"/>
    <lineage>
        <taxon>Eukaryota</taxon>
        <taxon>Viridiplantae</taxon>
        <taxon>Streptophyta</taxon>
        <taxon>Embryophyta</taxon>
        <taxon>Tracheophyta</taxon>
        <taxon>Spermatophyta</taxon>
        <taxon>Magnoliopsida</taxon>
        <taxon>eudicotyledons</taxon>
        <taxon>Gunneridae</taxon>
        <taxon>Pentapetalae</taxon>
        <taxon>rosids</taxon>
        <taxon>malvids</taxon>
        <taxon>Malvales</taxon>
        <taxon>Malvaceae</taxon>
        <taxon>Malvoideae</taxon>
        <taxon>Gossypium</taxon>
    </lineage>
</organism>
<dbReference type="EMBL" id="JAIQCV010000007">
    <property type="protein sequence ID" value="KAH1081426.1"/>
    <property type="molecule type" value="Genomic_DNA"/>
</dbReference>
<comment type="caution">
    <text evidence="3">The sequence shown here is derived from an EMBL/GenBank/DDBJ whole genome shotgun (WGS) entry which is preliminary data.</text>
</comment>